<dbReference type="EMBL" id="VLNY01000003">
    <property type="protein sequence ID" value="KAA0023485.1"/>
    <property type="molecule type" value="Genomic_DNA"/>
</dbReference>
<keyword evidence="3" id="KW-1185">Reference proteome</keyword>
<protein>
    <submittedName>
        <fullName evidence="2">Uncharacterized protein</fullName>
    </submittedName>
</protein>
<dbReference type="RefSeq" id="WP_149429830.1">
    <property type="nucleotide sequence ID" value="NZ_VLNY01000003.1"/>
</dbReference>
<evidence type="ECO:0000313" key="3">
    <source>
        <dbReference type="Proteomes" id="UP000322244"/>
    </source>
</evidence>
<gene>
    <name evidence="2" type="ORF">FOY51_08775</name>
</gene>
<accession>A0A5A7SG72</accession>
<feature type="chain" id="PRO_5023011264" evidence="1">
    <location>
        <begin position="34"/>
        <end position="303"/>
    </location>
</feature>
<dbReference type="OrthoDB" id="4562275at2"/>
<reference evidence="2 3" key="1">
    <citation type="submission" date="2019-07" db="EMBL/GenBank/DDBJ databases">
        <title>Rhodococcus cavernicolus sp. nov., isolated from a cave.</title>
        <authorList>
            <person name="Lee S.D."/>
        </authorList>
    </citation>
    <scope>NUCLEOTIDE SEQUENCE [LARGE SCALE GENOMIC DNA]</scope>
    <source>
        <strain evidence="2 3">C1-24</strain>
    </source>
</reference>
<proteinExistence type="predicted"/>
<dbReference type="Pfam" id="PF19458">
    <property type="entry name" value="DUF5995"/>
    <property type="match status" value="1"/>
</dbReference>
<evidence type="ECO:0000313" key="2">
    <source>
        <dbReference type="EMBL" id="KAA0023485.1"/>
    </source>
</evidence>
<dbReference type="Proteomes" id="UP000322244">
    <property type="component" value="Unassembled WGS sequence"/>
</dbReference>
<feature type="signal peptide" evidence="1">
    <location>
        <begin position="1"/>
        <end position="33"/>
    </location>
</feature>
<dbReference type="InterPro" id="IPR046037">
    <property type="entry name" value="DUF5995"/>
</dbReference>
<organism evidence="2 3">
    <name type="scientific">Antrihabitans cavernicola</name>
    <dbReference type="NCBI Taxonomy" id="2495913"/>
    <lineage>
        <taxon>Bacteria</taxon>
        <taxon>Bacillati</taxon>
        <taxon>Actinomycetota</taxon>
        <taxon>Actinomycetes</taxon>
        <taxon>Mycobacteriales</taxon>
        <taxon>Nocardiaceae</taxon>
        <taxon>Antrihabitans</taxon>
    </lineage>
</organism>
<comment type="caution">
    <text evidence="2">The sequence shown here is derived from an EMBL/GenBank/DDBJ whole genome shotgun (WGS) entry which is preliminary data.</text>
</comment>
<sequence length="303" mass="32332">MHRRRRKPRIVSLATLVTTVLLAPALSAGTAAATPPVPAAACGSPLSAREIDTIAHLSDPASITGATTLAKLDDAVAKNKRLTDILVSHKDWRGMFPLGLDAVEQDAVMPLQHTPGSFVDTEYAHRISLELISRFLRNIHAEFTGGTTTPAWAHYFELTRQCTLSPARVAMAGYNSHLTVDLAESVAAVGTRPENAPDFFKIVDSIATHGGAIVDRTKAEYGADLGPLWRFYFVGEGLDRVVGQGVASGLLLRAADNGYNVITFSNGLALQNPQLAAGTQGEIDALWRTTDVALEVLTRLGGL</sequence>
<evidence type="ECO:0000256" key="1">
    <source>
        <dbReference type="SAM" id="SignalP"/>
    </source>
</evidence>
<dbReference type="AlphaFoldDB" id="A0A5A7SG72"/>
<name>A0A5A7SG72_9NOCA</name>
<keyword evidence="1" id="KW-0732">Signal</keyword>